<feature type="region of interest" description="Disordered" evidence="2">
    <location>
        <begin position="1"/>
        <end position="48"/>
    </location>
</feature>
<dbReference type="AlphaFoldDB" id="A0A813RYA5"/>
<feature type="region of interest" description="Disordered" evidence="2">
    <location>
        <begin position="534"/>
        <end position="560"/>
    </location>
</feature>
<protein>
    <submittedName>
        <fullName evidence="3">Uncharacterized protein</fullName>
    </submittedName>
</protein>
<sequence length="1014" mass="119114">MTDARGDDDDSIDEDFFSDRTPEFDEARRHKQAAINHHAKQDDDFQSKKKQLNSARKQFEQKCNETFNANDLLLNELEKLVQEIEQLQTEKQQFHVEEIDQNTSLSTAEIVIDNCNLDRADLERRVQQQNNLKKILSKEYEQLEKELWNIRDKEATNAKGEDYLQSSLKSLQEQISRTVDELDLNEKNLADQASARDQCDREMNELRRDILENEMEIQNLEQEIAKLNQEKRILELTQADLQKQQKQSEKMISELERIVSEKEQGLAQSERQIYHLQENMRILRAKLQEFAESIQTTNSKLEINETNLIAAEQKLNTLILTRKEFEEARLLLKRTSENLEDQRIKTVTEVADMQEKLRTMESLIHQTNTNIRTLEQQMKEQSIELQTLRSDQENSQRTLTNLTNQSDELSELKDEAVRLEQQAKKEYTESEQKLIQLRDVERQHKIQYEKALSEEKRLQGQLQQAKLEQQQVEEKLRTAEARTAVEKIIDSGWKLLGSIDIIGPLLSCLKEDLPKAEVALNEVKTILGEKKKQYDELRKSHDEAKGRTAESKSKLNDASTDFQQQQTVVQQKETSFNQHKLNAEQFAKQYRDTLRQKKQIESNLHLIDGKLQRIESEKIRTMEDLQHHMEEQTSYKSQRKETQSNIQSLNKNLERQDQAIRENRMSIDENRIELINMIQGQNQQQNTINQLKSAYIDTDIIDTFFDYSSLIIVDEITNLKASLVELANAEKSVYCEITHQQTLFESERKSMEELRTGIENKQLCIRNIEQDLMNTTTELNGINNKLTNYIQKRTDIQQNIVTKGTALISLKQQRTVICSHIQTQNAITESLRRKLDELNLRDKQVFDNVQHLKDKINIKLLEIQKNDESIDQIAQKIHDIQKQQEQSKQIIITSKRESEMAKQKLHQIDQELADREQKYRQSNENLRQLTVTLVDDEQNKTNIIEKLKRLEKVIADNRIASCERKQEYELKAIAIIKSEKEKWKNAKLNNSVAMEDNQRVTQPKLIYNRRSKNL</sequence>
<proteinExistence type="predicted"/>
<dbReference type="OrthoDB" id="10255522at2759"/>
<evidence type="ECO:0000313" key="3">
    <source>
        <dbReference type="EMBL" id="CAF0787294.1"/>
    </source>
</evidence>
<evidence type="ECO:0000313" key="4">
    <source>
        <dbReference type="EMBL" id="CAF1181582.1"/>
    </source>
</evidence>
<feature type="compositionally biased region" description="Basic and acidic residues" evidence="2">
    <location>
        <begin position="17"/>
        <end position="28"/>
    </location>
</feature>
<feature type="coiled-coil region" evidence="1">
    <location>
        <begin position="898"/>
        <end position="953"/>
    </location>
</feature>
<evidence type="ECO:0000256" key="1">
    <source>
        <dbReference type="SAM" id="Coils"/>
    </source>
</evidence>
<feature type="compositionally biased region" description="Basic and acidic residues" evidence="2">
    <location>
        <begin position="534"/>
        <end position="555"/>
    </location>
</feature>
<keyword evidence="5" id="KW-1185">Reference proteome</keyword>
<feature type="compositionally biased region" description="Acidic residues" evidence="2">
    <location>
        <begin position="1"/>
        <end position="16"/>
    </location>
</feature>
<reference evidence="3" key="1">
    <citation type="submission" date="2021-02" db="EMBL/GenBank/DDBJ databases">
        <authorList>
            <person name="Nowell W R."/>
        </authorList>
    </citation>
    <scope>NUCLEOTIDE SEQUENCE</scope>
</reference>
<evidence type="ECO:0000256" key="2">
    <source>
        <dbReference type="SAM" id="MobiDB-lite"/>
    </source>
</evidence>
<dbReference type="Proteomes" id="UP000663828">
    <property type="component" value="Unassembled WGS sequence"/>
</dbReference>
<accession>A0A813RYA5</accession>
<organism evidence="3 5">
    <name type="scientific">Adineta ricciae</name>
    <name type="common">Rotifer</name>
    <dbReference type="NCBI Taxonomy" id="249248"/>
    <lineage>
        <taxon>Eukaryota</taxon>
        <taxon>Metazoa</taxon>
        <taxon>Spiralia</taxon>
        <taxon>Gnathifera</taxon>
        <taxon>Rotifera</taxon>
        <taxon>Eurotatoria</taxon>
        <taxon>Bdelloidea</taxon>
        <taxon>Adinetida</taxon>
        <taxon>Adinetidae</taxon>
        <taxon>Adineta</taxon>
    </lineage>
</organism>
<comment type="caution">
    <text evidence="3">The sequence shown here is derived from an EMBL/GenBank/DDBJ whole genome shotgun (WGS) entry which is preliminary data.</text>
</comment>
<feature type="coiled-coil region" evidence="1">
    <location>
        <begin position="70"/>
        <end position="482"/>
    </location>
</feature>
<name>A0A813RYA5_ADIRI</name>
<dbReference type="EMBL" id="CAJNOJ010000137">
    <property type="protein sequence ID" value="CAF1181582.1"/>
    <property type="molecule type" value="Genomic_DNA"/>
</dbReference>
<evidence type="ECO:0000313" key="5">
    <source>
        <dbReference type="Proteomes" id="UP000663828"/>
    </source>
</evidence>
<dbReference type="EMBL" id="CAJNOR010000078">
    <property type="protein sequence ID" value="CAF0787294.1"/>
    <property type="molecule type" value="Genomic_DNA"/>
</dbReference>
<feature type="coiled-coil region" evidence="1">
    <location>
        <begin position="583"/>
        <end position="659"/>
    </location>
</feature>
<keyword evidence="1" id="KW-0175">Coiled coil</keyword>
<gene>
    <name evidence="4" type="ORF">EDS130_LOCUS24272</name>
    <name evidence="3" type="ORF">XAT740_LOCUS2297</name>
</gene>
<dbReference type="Proteomes" id="UP000663852">
    <property type="component" value="Unassembled WGS sequence"/>
</dbReference>